<dbReference type="EMBL" id="MU842819">
    <property type="protein sequence ID" value="KAK2033789.1"/>
    <property type="molecule type" value="Genomic_DNA"/>
</dbReference>
<keyword evidence="1" id="KW-0812">Transmembrane</keyword>
<evidence type="ECO:0000313" key="2">
    <source>
        <dbReference type="EMBL" id="KAK2033789.1"/>
    </source>
</evidence>
<keyword evidence="1" id="KW-0472">Membrane</keyword>
<name>A0AAD9HTT3_9PEZI</name>
<reference evidence="2" key="1">
    <citation type="submission" date="2021-06" db="EMBL/GenBank/DDBJ databases">
        <title>Comparative genomics, transcriptomics and evolutionary studies reveal genomic signatures of adaptation to plant cell wall in hemibiotrophic fungi.</title>
        <authorList>
            <consortium name="DOE Joint Genome Institute"/>
            <person name="Baroncelli R."/>
            <person name="Diaz J.F."/>
            <person name="Benocci T."/>
            <person name="Peng M."/>
            <person name="Battaglia E."/>
            <person name="Haridas S."/>
            <person name="Andreopoulos W."/>
            <person name="Labutti K."/>
            <person name="Pangilinan J."/>
            <person name="Floch G.L."/>
            <person name="Makela M.R."/>
            <person name="Henrissat B."/>
            <person name="Grigoriev I.V."/>
            <person name="Crouch J.A."/>
            <person name="De Vries R.P."/>
            <person name="Sukno S.A."/>
            <person name="Thon M.R."/>
        </authorList>
    </citation>
    <scope>NUCLEOTIDE SEQUENCE</scope>
    <source>
        <strain evidence="2">MAFF235873</strain>
    </source>
</reference>
<gene>
    <name evidence="2" type="ORF">LX32DRAFT_634990</name>
</gene>
<feature type="transmembrane region" description="Helical" evidence="1">
    <location>
        <begin position="22"/>
        <end position="42"/>
    </location>
</feature>
<organism evidence="2 3">
    <name type="scientific">Colletotrichum zoysiae</name>
    <dbReference type="NCBI Taxonomy" id="1216348"/>
    <lineage>
        <taxon>Eukaryota</taxon>
        <taxon>Fungi</taxon>
        <taxon>Dikarya</taxon>
        <taxon>Ascomycota</taxon>
        <taxon>Pezizomycotina</taxon>
        <taxon>Sordariomycetes</taxon>
        <taxon>Hypocreomycetidae</taxon>
        <taxon>Glomerellales</taxon>
        <taxon>Glomerellaceae</taxon>
        <taxon>Colletotrichum</taxon>
        <taxon>Colletotrichum graminicola species complex</taxon>
    </lineage>
</organism>
<accession>A0AAD9HTT3</accession>
<evidence type="ECO:0000256" key="1">
    <source>
        <dbReference type="SAM" id="Phobius"/>
    </source>
</evidence>
<dbReference type="AlphaFoldDB" id="A0AAD9HTT3"/>
<keyword evidence="1" id="KW-1133">Transmembrane helix</keyword>
<evidence type="ECO:0000313" key="3">
    <source>
        <dbReference type="Proteomes" id="UP001232148"/>
    </source>
</evidence>
<proteinExistence type="predicted"/>
<sequence>MCPVFELKCKYRVADLGPATDYFWLSFVVSTTSTANMLQVFLPIARHDNKRRQQESASFFPISATNTTHSLLPPSFLPSGTVTA</sequence>
<protein>
    <submittedName>
        <fullName evidence="2">Uncharacterized protein</fullName>
    </submittedName>
</protein>
<dbReference type="Proteomes" id="UP001232148">
    <property type="component" value="Unassembled WGS sequence"/>
</dbReference>
<keyword evidence="3" id="KW-1185">Reference proteome</keyword>
<comment type="caution">
    <text evidence="2">The sequence shown here is derived from an EMBL/GenBank/DDBJ whole genome shotgun (WGS) entry which is preliminary data.</text>
</comment>